<comment type="subcellular location">
    <subcellularLocation>
        <location evidence="3">Secreted</location>
    </subcellularLocation>
</comment>
<dbReference type="GO" id="GO:0050829">
    <property type="term" value="P:defense response to Gram-negative bacterium"/>
    <property type="evidence" value="ECO:0007669"/>
    <property type="project" value="UniProtKB-UniRule"/>
</dbReference>
<evidence type="ECO:0000256" key="3">
    <source>
        <dbReference type="RuleBase" id="RU369039"/>
    </source>
</evidence>
<dbReference type="InterPro" id="IPR017942">
    <property type="entry name" value="Lipid-bd_serum_glycop_N"/>
</dbReference>
<comment type="domain">
    <text evidence="3">The N- and C-terminal barrels adopt an identical fold despite having only 13% of conserved residues.</text>
</comment>
<reference evidence="7" key="2">
    <citation type="submission" date="2025-09" db="UniProtKB">
        <authorList>
            <consortium name="Ensembl"/>
        </authorList>
    </citation>
    <scope>IDENTIFICATION</scope>
</reference>
<keyword evidence="3" id="KW-0964">Secreted</keyword>
<comment type="domain">
    <text evidence="3">The N-terminal region may be exposed to the interior of the granule, whereas the C-terminal portion may be embedded in the membrane. During phagocytosis and degranulation, proteases may be released and activated and cleave BPI at the junction of the N- and C-terminal portions of the molecule, providing controlled release of the N-terminal antibacterial fragment when bacteria are ingested.</text>
</comment>
<dbReference type="Proteomes" id="UP000261520">
    <property type="component" value="Unplaced"/>
</dbReference>
<sequence>MLYIVLWSLALVSCICGENPAIQLALTDKGLQTGKVNPTVILCVCFSMHITKLDFPEPEVHFSPPVSGLDLSVSGLSMALTGDWSTHLGTSFLVLVCSHDGGTFDMAIFDLSLRSFLGLDRDSSGHPSVSSVYCEVDIQTVNMQFYGGARYTHVCPCVENAIQSLERHLQAINMSVEVNPVMSLDLSLSAPPAVDPGSINFGLRGEFYSPESHRDPPFVAPPFSLPVQSTYMLSVGVSEYTANSASFAYYISGHLQALINDSMIPSYCPIRLNTSSMGRFIPQLSQMYPDLLMVLQVYARQTPLFTFQPGFVKLDLLSAIKAFVVQANSTLTPVFKLHLVRRTSRSGLVWFSMQRFNILK</sequence>
<keyword evidence="8" id="KW-1185">Reference proteome</keyword>
<dbReference type="Gene3D" id="3.15.20.10">
    <property type="entry name" value="Bactericidal permeability-increasing protein, domain 2"/>
    <property type="match status" value="1"/>
</dbReference>
<evidence type="ECO:0000313" key="7">
    <source>
        <dbReference type="Ensembl" id="ENSPMGP00000024546.1"/>
    </source>
</evidence>
<dbReference type="PANTHER" id="PTHR10504">
    <property type="entry name" value="BACTERICIDAL PERMEABILITY-INCREASING BPI PROTEIN-RELATED"/>
    <property type="match status" value="1"/>
</dbReference>
<evidence type="ECO:0000259" key="6">
    <source>
        <dbReference type="Pfam" id="PF02886"/>
    </source>
</evidence>
<evidence type="ECO:0000256" key="2">
    <source>
        <dbReference type="ARBA" id="ARBA00023157"/>
    </source>
</evidence>
<dbReference type="Pfam" id="PF01273">
    <property type="entry name" value="LBP_BPI_CETP"/>
    <property type="match status" value="1"/>
</dbReference>
<evidence type="ECO:0000256" key="1">
    <source>
        <dbReference type="ARBA" id="ARBA00007292"/>
    </source>
</evidence>
<accession>A0A3B4B7M9</accession>
<dbReference type="Ensembl" id="ENSPMGT00000026151.1">
    <property type="protein sequence ID" value="ENSPMGP00000024546.1"/>
    <property type="gene ID" value="ENSPMGG00000019810.1"/>
</dbReference>
<dbReference type="SUPFAM" id="SSF55394">
    <property type="entry name" value="Bactericidal permeability-increasing protein, BPI"/>
    <property type="match status" value="2"/>
</dbReference>
<organism evidence="7 8">
    <name type="scientific">Periophthalmus magnuspinnatus</name>
    <dbReference type="NCBI Taxonomy" id="409849"/>
    <lineage>
        <taxon>Eukaryota</taxon>
        <taxon>Metazoa</taxon>
        <taxon>Chordata</taxon>
        <taxon>Craniata</taxon>
        <taxon>Vertebrata</taxon>
        <taxon>Euteleostomi</taxon>
        <taxon>Actinopterygii</taxon>
        <taxon>Neopterygii</taxon>
        <taxon>Teleostei</taxon>
        <taxon>Neoteleostei</taxon>
        <taxon>Acanthomorphata</taxon>
        <taxon>Gobiaria</taxon>
        <taxon>Gobiiformes</taxon>
        <taxon>Gobioidei</taxon>
        <taxon>Gobiidae</taxon>
        <taxon>Oxudercinae</taxon>
        <taxon>Periophthalmus</taxon>
    </lineage>
</organism>
<feature type="domain" description="Lipid-binding serum glycoprotein N-terminal" evidence="5">
    <location>
        <begin position="46"/>
        <end position="164"/>
    </location>
</feature>
<comment type="subunit">
    <text evidence="3">Monomer. Homodimer; disulfide-linked.</text>
</comment>
<dbReference type="InterPro" id="IPR017943">
    <property type="entry name" value="Bactericidal_perm-incr_a/b_dom"/>
</dbReference>
<dbReference type="PANTHER" id="PTHR10504:SF132">
    <property type="entry name" value="BACTERICIDAL PERMEABILITY-INCREASING PROTEIN"/>
    <property type="match status" value="1"/>
</dbReference>
<dbReference type="Pfam" id="PF02886">
    <property type="entry name" value="LBP_BPI_CETP_C"/>
    <property type="match status" value="1"/>
</dbReference>
<name>A0A3B4B7M9_9GOBI</name>
<comment type="similarity">
    <text evidence="1">Belongs to the BPI/LBP/Plunc superfamily. BPI/LBP family.</text>
</comment>
<dbReference type="InterPro" id="IPR032942">
    <property type="entry name" value="BPI/LBP/Plunc"/>
</dbReference>
<dbReference type="AlphaFoldDB" id="A0A3B4B7M9"/>
<keyword evidence="3" id="KW-0044">Antibiotic</keyword>
<evidence type="ECO:0000313" key="8">
    <source>
        <dbReference type="Proteomes" id="UP000261520"/>
    </source>
</evidence>
<feature type="chain" id="PRO_5017367428" description="Bactericidal permeability-increasing protein" evidence="4">
    <location>
        <begin position="18"/>
        <end position="360"/>
    </location>
</feature>
<keyword evidence="3" id="KW-0325">Glycoprotein</keyword>
<dbReference type="GO" id="GO:0008289">
    <property type="term" value="F:lipid binding"/>
    <property type="evidence" value="ECO:0007669"/>
    <property type="project" value="InterPro"/>
</dbReference>
<dbReference type="GO" id="GO:0005615">
    <property type="term" value="C:extracellular space"/>
    <property type="evidence" value="ECO:0007669"/>
    <property type="project" value="UniProtKB-UniRule"/>
</dbReference>
<keyword evidence="2 3" id="KW-1015">Disulfide bond</keyword>
<evidence type="ECO:0000259" key="5">
    <source>
        <dbReference type="Pfam" id="PF01273"/>
    </source>
</evidence>
<comment type="function">
    <text evidence="3">The cytotoxic action of BPI is limited to many species of Gram-negative bacteria; this specificity may be explained by a strong affinity of the very basic N-terminal half for the negatively charged lipopolysaccharides that are unique to the Gram-negative bacterial outer envelope.</text>
</comment>
<keyword evidence="3" id="KW-0929">Antimicrobial</keyword>
<proteinExistence type="inferred from homology"/>
<feature type="domain" description="Lipid-binding serum glycoprotein C-terminal" evidence="6">
    <location>
        <begin position="199"/>
        <end position="340"/>
    </location>
</feature>
<feature type="signal peptide" evidence="4">
    <location>
        <begin position="1"/>
        <end position="17"/>
    </location>
</feature>
<reference evidence="7" key="1">
    <citation type="submission" date="2025-08" db="UniProtKB">
        <authorList>
            <consortium name="Ensembl"/>
        </authorList>
    </citation>
    <scope>IDENTIFICATION</scope>
</reference>
<keyword evidence="3" id="KW-0391">Immunity</keyword>
<keyword evidence="3 4" id="KW-0732">Signal</keyword>
<keyword evidence="3" id="KW-0399">Innate immunity</keyword>
<protein>
    <recommendedName>
        <fullName evidence="3">Bactericidal permeability-increasing protein</fullName>
        <shortName evidence="3">BPI</shortName>
    </recommendedName>
</protein>
<dbReference type="GO" id="GO:0045087">
    <property type="term" value="P:innate immune response"/>
    <property type="evidence" value="ECO:0007669"/>
    <property type="project" value="UniProtKB-UniRule"/>
</dbReference>
<evidence type="ECO:0000256" key="4">
    <source>
        <dbReference type="SAM" id="SignalP"/>
    </source>
</evidence>
<dbReference type="InterPro" id="IPR001124">
    <property type="entry name" value="Lipid-bd_serum_glycop_C"/>
</dbReference>